<feature type="compositionally biased region" description="Low complexity" evidence="1">
    <location>
        <begin position="1"/>
        <end position="12"/>
    </location>
</feature>
<evidence type="ECO:0000256" key="1">
    <source>
        <dbReference type="SAM" id="MobiDB-lite"/>
    </source>
</evidence>
<dbReference type="RefSeq" id="WP_166412086.1">
    <property type="nucleotide sequence ID" value="NZ_CP049869.1"/>
</dbReference>
<evidence type="ECO:0000313" key="3">
    <source>
        <dbReference type="Proteomes" id="UP000503222"/>
    </source>
</evidence>
<accession>A0A6G7YSK0</accession>
<name>A0A6G7YSK0_9SPHN</name>
<gene>
    <name evidence="2" type="ORF">G7077_13095</name>
</gene>
<sequence>MANNNNRSNRNNSNRDSRSQYTGGAVVDYARERPATAAVAAAAAVGAGVFLWSRRNQISEQLSGLSDQIGQWSEQLSSRQSGDLGTTGSTNLGNAGVGSSGGTSDL</sequence>
<feature type="region of interest" description="Disordered" evidence="1">
    <location>
        <begin position="73"/>
        <end position="106"/>
    </location>
</feature>
<keyword evidence="3" id="KW-1185">Reference proteome</keyword>
<reference evidence="2 3" key="1">
    <citation type="submission" date="2020-03" db="EMBL/GenBank/DDBJ databases">
        <title>Sphingomonas sp. nov., isolated from fish.</title>
        <authorList>
            <person name="Hyun D.-W."/>
            <person name="Bae J.-W."/>
        </authorList>
    </citation>
    <scope>NUCLEOTIDE SEQUENCE [LARGE SCALE GENOMIC DNA]</scope>
    <source>
        <strain evidence="2 3">HDW15B</strain>
    </source>
</reference>
<dbReference type="KEGG" id="spii:G7077_13095"/>
<protein>
    <submittedName>
        <fullName evidence="2">Uncharacterized protein</fullName>
    </submittedName>
</protein>
<organism evidence="2 3">
    <name type="scientific">Sphingomonas piscis</name>
    <dbReference type="NCBI Taxonomy" id="2714943"/>
    <lineage>
        <taxon>Bacteria</taxon>
        <taxon>Pseudomonadati</taxon>
        <taxon>Pseudomonadota</taxon>
        <taxon>Alphaproteobacteria</taxon>
        <taxon>Sphingomonadales</taxon>
        <taxon>Sphingomonadaceae</taxon>
        <taxon>Sphingomonas</taxon>
    </lineage>
</organism>
<feature type="compositionally biased region" description="Gly residues" evidence="1">
    <location>
        <begin position="95"/>
        <end position="106"/>
    </location>
</feature>
<dbReference type="AlphaFoldDB" id="A0A6G7YSK0"/>
<dbReference type="Proteomes" id="UP000503222">
    <property type="component" value="Chromosome"/>
</dbReference>
<evidence type="ECO:0000313" key="2">
    <source>
        <dbReference type="EMBL" id="QIK79701.1"/>
    </source>
</evidence>
<proteinExistence type="predicted"/>
<feature type="compositionally biased region" description="Polar residues" evidence="1">
    <location>
        <begin position="73"/>
        <end position="93"/>
    </location>
</feature>
<dbReference type="EMBL" id="CP049869">
    <property type="protein sequence ID" value="QIK79701.1"/>
    <property type="molecule type" value="Genomic_DNA"/>
</dbReference>
<feature type="region of interest" description="Disordered" evidence="1">
    <location>
        <begin position="1"/>
        <end position="21"/>
    </location>
</feature>